<evidence type="ECO:0000313" key="4">
    <source>
        <dbReference type="Proteomes" id="UP001310594"/>
    </source>
</evidence>
<feature type="compositionally biased region" description="Basic and acidic residues" evidence="1">
    <location>
        <begin position="12"/>
        <end position="31"/>
    </location>
</feature>
<evidence type="ECO:0000313" key="3">
    <source>
        <dbReference type="EMBL" id="KAK5697270.1"/>
    </source>
</evidence>
<dbReference type="InterPro" id="IPR037847">
    <property type="entry name" value="GRAMDC4"/>
</dbReference>
<sequence>MQTLRKVRNSISHHEPKRDAVEKDMDAEGHALPEITDNIAFNSGARSAEDPGQSNHTSVKDKLKLVKHAVAHPHQAAKARGQKEAVKFMAQTERPWLTDRNVDDGELFEAYDDLEREREVNDKERLVPIHDAKDRVDDIEEKRTELEVVWHMSRYVKRARVVRQPLAWPPKERYRQYGPGGKYEGFLWVKWAGHWGYLFYSFLTNRHGLHSRFWMRQSDERAKETAETAATISELITRHGPDAWFEPFLDIFGPWIQAQVLDLAQFLEICNASYMWRNPSSTAYTCFGYFSLFLLSAFTSLQYSMKVFWMSAGMFFFLSRPIASCYPRFRHVVDPLRWFYWYQPTNSEHAFQWLREYAQVSLHRPQADAAHLGDFAAVLDDDNEEEEQLYFESLSSPTPQYHSLAAEQTATMSSEPAVLSFKAHWSGRRGRLEITRKSVRFVVTGRQKNKTEWERTLADLLEVRKLNLPLTDLPGVPSLTKLSSTSSALSILWVPKDDLRLASTEEHTNDETSYIEETMYGMVADRRDEAFNSIIGISGAMWMELQSPSDWQARTTKGVKSS</sequence>
<gene>
    <name evidence="3" type="ORF">LTR97_007406</name>
</gene>
<dbReference type="AlphaFoldDB" id="A0AAN7W6B7"/>
<evidence type="ECO:0000256" key="2">
    <source>
        <dbReference type="SAM" id="Phobius"/>
    </source>
</evidence>
<name>A0AAN7W6B7_9PEZI</name>
<keyword evidence="2" id="KW-0472">Membrane</keyword>
<evidence type="ECO:0000256" key="1">
    <source>
        <dbReference type="SAM" id="MobiDB-lite"/>
    </source>
</evidence>
<dbReference type="GO" id="GO:0006915">
    <property type="term" value="P:apoptotic process"/>
    <property type="evidence" value="ECO:0007669"/>
    <property type="project" value="InterPro"/>
</dbReference>
<accession>A0AAN7W6B7</accession>
<protein>
    <submittedName>
        <fullName evidence="3">Uncharacterized protein</fullName>
    </submittedName>
</protein>
<dbReference type="EMBL" id="JAVRQU010000011">
    <property type="protein sequence ID" value="KAK5697270.1"/>
    <property type="molecule type" value="Genomic_DNA"/>
</dbReference>
<feature type="transmembrane region" description="Helical" evidence="2">
    <location>
        <begin position="282"/>
        <end position="301"/>
    </location>
</feature>
<keyword evidence="2" id="KW-1133">Transmembrane helix</keyword>
<keyword evidence="2" id="KW-0812">Transmembrane</keyword>
<dbReference type="PANTHER" id="PTHR37402:SF1">
    <property type="entry name" value="GRAM DOMAIN-CONTAINING PROTEIN 4"/>
    <property type="match status" value="1"/>
</dbReference>
<reference evidence="3" key="1">
    <citation type="submission" date="2023-08" db="EMBL/GenBank/DDBJ databases">
        <title>Black Yeasts Isolated from many extreme environments.</title>
        <authorList>
            <person name="Coleine C."/>
            <person name="Stajich J.E."/>
            <person name="Selbmann L."/>
        </authorList>
    </citation>
    <scope>NUCLEOTIDE SEQUENCE</scope>
    <source>
        <strain evidence="3">CCFEE 5810</strain>
    </source>
</reference>
<feature type="region of interest" description="Disordered" evidence="1">
    <location>
        <begin position="1"/>
        <end position="59"/>
    </location>
</feature>
<dbReference type="Proteomes" id="UP001310594">
    <property type="component" value="Unassembled WGS sequence"/>
</dbReference>
<comment type="caution">
    <text evidence="3">The sequence shown here is derived from an EMBL/GenBank/DDBJ whole genome shotgun (WGS) entry which is preliminary data.</text>
</comment>
<dbReference type="PANTHER" id="PTHR37402">
    <property type="entry name" value="GRAM DOMAIN-CONTAINING PROTEIN 4"/>
    <property type="match status" value="1"/>
</dbReference>
<proteinExistence type="predicted"/>
<organism evidence="3 4">
    <name type="scientific">Elasticomyces elasticus</name>
    <dbReference type="NCBI Taxonomy" id="574655"/>
    <lineage>
        <taxon>Eukaryota</taxon>
        <taxon>Fungi</taxon>
        <taxon>Dikarya</taxon>
        <taxon>Ascomycota</taxon>
        <taxon>Pezizomycotina</taxon>
        <taxon>Dothideomycetes</taxon>
        <taxon>Dothideomycetidae</taxon>
        <taxon>Mycosphaerellales</taxon>
        <taxon>Teratosphaeriaceae</taxon>
        <taxon>Elasticomyces</taxon>
    </lineage>
</organism>